<sequence>MIESHNMSAINEAVKRGDLESVKNMISEGADVSEVDDQFFTPLHWAANVGAIEILQYLLWKGADPNMVTTRGWSALHIAAIRGYEPCIQSLADRGVCLSTQDSYGLTPGHLAAVHGNSGCLLALLKSGADVESVDGHGWTMLHCAAFHGRLGCVQVLLRWGLRIEDVDKSGNTAVHLAAMEGHLPVLQCLIVQHPTPLLLLDTPNDLGETPESLSKRFLKEDVSGYIETVKKEHGLRPVDEARFFATAFPAHSAAYDGDLTTLRTLIEEGVIKVNERDEQGSTPLHKAAGQGHVKIIQWLLENGADPSIANHMGERPADVARRFGHSAAIEPLKVQDPRNMVLEKVPGFLEGEPEPEVIYDKEIALDRARRRIDKFQKLLDLAKSDYKQLGGEPDPDELRIQCEIRENE</sequence>
<organism evidence="5 6">
    <name type="scientific">Clonorchis sinensis</name>
    <name type="common">Chinese liver fluke</name>
    <dbReference type="NCBI Taxonomy" id="79923"/>
    <lineage>
        <taxon>Eukaryota</taxon>
        <taxon>Metazoa</taxon>
        <taxon>Spiralia</taxon>
        <taxon>Lophotrochozoa</taxon>
        <taxon>Platyhelminthes</taxon>
        <taxon>Trematoda</taxon>
        <taxon>Digenea</taxon>
        <taxon>Opisthorchiida</taxon>
        <taxon>Opisthorchiata</taxon>
        <taxon>Opisthorchiidae</taxon>
        <taxon>Clonorchis</taxon>
    </lineage>
</organism>
<feature type="repeat" description="ANK" evidence="3">
    <location>
        <begin position="5"/>
        <end position="37"/>
    </location>
</feature>
<feature type="repeat" description="ANK" evidence="3">
    <location>
        <begin position="71"/>
        <end position="103"/>
    </location>
</feature>
<gene>
    <name evidence="5" type="ORF">CLF_101256</name>
</gene>
<feature type="region of interest" description="Disordered" evidence="4">
    <location>
        <begin position="390"/>
        <end position="409"/>
    </location>
</feature>
<evidence type="ECO:0000313" key="5">
    <source>
        <dbReference type="EMBL" id="GAA31417.2"/>
    </source>
</evidence>
<dbReference type="EMBL" id="DF142872">
    <property type="protein sequence ID" value="GAA31417.2"/>
    <property type="molecule type" value="Genomic_DNA"/>
</dbReference>
<dbReference type="PANTHER" id="PTHR24201:SF2">
    <property type="entry name" value="ANKYRIN REPEAT DOMAIN-CONTAINING PROTEIN 42"/>
    <property type="match status" value="1"/>
</dbReference>
<reference key="2">
    <citation type="submission" date="2011-10" db="EMBL/GenBank/DDBJ databases">
        <title>The genome and transcriptome sequence of Clonorchis sinensis provide insights into the carcinogenic liver fluke.</title>
        <authorList>
            <person name="Wang X."/>
            <person name="Huang Y."/>
            <person name="Chen W."/>
            <person name="Liu H."/>
            <person name="Guo L."/>
            <person name="Chen Y."/>
            <person name="Luo F."/>
            <person name="Zhou W."/>
            <person name="Sun J."/>
            <person name="Mao Q."/>
            <person name="Liang P."/>
            <person name="Zhou C."/>
            <person name="Tian Y."/>
            <person name="Men J."/>
            <person name="Lv X."/>
            <person name="Huang L."/>
            <person name="Zhou J."/>
            <person name="Hu Y."/>
            <person name="Li R."/>
            <person name="Zhang F."/>
            <person name="Lei H."/>
            <person name="Li X."/>
            <person name="Hu X."/>
            <person name="Liang C."/>
            <person name="Xu J."/>
            <person name="Wu Z."/>
            <person name="Yu X."/>
        </authorList>
    </citation>
    <scope>NUCLEOTIDE SEQUENCE</scope>
    <source>
        <strain>Henan</strain>
    </source>
</reference>
<accession>H2KP27</accession>
<dbReference type="PRINTS" id="PR01415">
    <property type="entry name" value="ANKYRIN"/>
</dbReference>
<feature type="compositionally biased region" description="Basic and acidic residues" evidence="4">
    <location>
        <begin position="397"/>
        <end position="409"/>
    </location>
</feature>
<dbReference type="InterPro" id="IPR050776">
    <property type="entry name" value="Ank_Repeat/CDKN_Inhibitor"/>
</dbReference>
<evidence type="ECO:0000256" key="3">
    <source>
        <dbReference type="PROSITE-ProRule" id="PRU00023"/>
    </source>
</evidence>
<feature type="non-terminal residue" evidence="5">
    <location>
        <position position="409"/>
    </location>
</feature>
<feature type="repeat" description="ANK" evidence="3">
    <location>
        <begin position="280"/>
        <end position="312"/>
    </location>
</feature>
<dbReference type="SMART" id="SM00248">
    <property type="entry name" value="ANK"/>
    <property type="match status" value="8"/>
</dbReference>
<keyword evidence="6" id="KW-1185">Reference proteome</keyword>
<dbReference type="Pfam" id="PF13637">
    <property type="entry name" value="Ank_4"/>
    <property type="match status" value="1"/>
</dbReference>
<feature type="repeat" description="ANK" evidence="3">
    <location>
        <begin position="170"/>
        <end position="191"/>
    </location>
</feature>
<dbReference type="SUPFAM" id="SSF48403">
    <property type="entry name" value="Ankyrin repeat"/>
    <property type="match status" value="1"/>
</dbReference>
<dbReference type="PROSITE" id="PS50297">
    <property type="entry name" value="ANK_REP_REGION"/>
    <property type="match status" value="6"/>
</dbReference>
<dbReference type="Proteomes" id="UP000008909">
    <property type="component" value="Unassembled WGS sequence"/>
</dbReference>
<dbReference type="PANTHER" id="PTHR24201">
    <property type="entry name" value="ANK_REP_REGION DOMAIN-CONTAINING PROTEIN"/>
    <property type="match status" value="1"/>
</dbReference>
<dbReference type="InterPro" id="IPR036770">
    <property type="entry name" value="Ankyrin_rpt-contain_sf"/>
</dbReference>
<feature type="repeat" description="ANK" evidence="3">
    <location>
        <begin position="137"/>
        <end position="169"/>
    </location>
</feature>
<keyword evidence="1" id="KW-0677">Repeat</keyword>
<evidence type="ECO:0000313" key="6">
    <source>
        <dbReference type="Proteomes" id="UP000008909"/>
    </source>
</evidence>
<protein>
    <submittedName>
        <fullName evidence="5">Ankyrin repeat domain-containing protein 42</fullName>
    </submittedName>
</protein>
<keyword evidence="2 3" id="KW-0040">ANK repeat</keyword>
<dbReference type="Gene3D" id="1.25.40.20">
    <property type="entry name" value="Ankyrin repeat-containing domain"/>
    <property type="match status" value="3"/>
</dbReference>
<evidence type="ECO:0000256" key="1">
    <source>
        <dbReference type="ARBA" id="ARBA00022737"/>
    </source>
</evidence>
<dbReference type="PROSITE" id="PS50088">
    <property type="entry name" value="ANK_REPEAT"/>
    <property type="match status" value="7"/>
</dbReference>
<dbReference type="AlphaFoldDB" id="H2KP27"/>
<evidence type="ECO:0000256" key="4">
    <source>
        <dbReference type="SAM" id="MobiDB-lite"/>
    </source>
</evidence>
<feature type="repeat" description="ANK" evidence="3">
    <location>
        <begin position="38"/>
        <end position="70"/>
    </location>
</feature>
<reference evidence="5" key="1">
    <citation type="journal article" date="2011" name="Genome Biol.">
        <title>The draft genome of the carcinogenic human liver fluke Clonorchis sinensis.</title>
        <authorList>
            <person name="Wang X."/>
            <person name="Chen W."/>
            <person name="Huang Y."/>
            <person name="Sun J."/>
            <person name="Men J."/>
            <person name="Liu H."/>
            <person name="Luo F."/>
            <person name="Guo L."/>
            <person name="Lv X."/>
            <person name="Deng C."/>
            <person name="Zhou C."/>
            <person name="Fan Y."/>
            <person name="Li X."/>
            <person name="Huang L."/>
            <person name="Hu Y."/>
            <person name="Liang C."/>
            <person name="Hu X."/>
            <person name="Xu J."/>
            <person name="Yu X."/>
        </authorList>
    </citation>
    <scope>NUCLEOTIDE SEQUENCE [LARGE SCALE GENOMIC DNA]</scope>
    <source>
        <strain evidence="5">Henan</strain>
    </source>
</reference>
<feature type="repeat" description="ANK" evidence="3">
    <location>
        <begin position="104"/>
        <end position="136"/>
    </location>
</feature>
<dbReference type="Pfam" id="PF12796">
    <property type="entry name" value="Ank_2"/>
    <property type="match status" value="2"/>
</dbReference>
<name>H2KP27_CLOSI</name>
<evidence type="ECO:0000256" key="2">
    <source>
        <dbReference type="ARBA" id="ARBA00023043"/>
    </source>
</evidence>
<proteinExistence type="predicted"/>
<dbReference type="InterPro" id="IPR002110">
    <property type="entry name" value="Ankyrin_rpt"/>
</dbReference>